<reference evidence="2 3" key="1">
    <citation type="submission" date="2017-06" db="EMBL/GenBank/DDBJ databases">
        <title>Hymenobacter amundsenii sp. nov. isolated from regoliths in Antarctica.</title>
        <authorList>
            <person name="Sedlacek I."/>
            <person name="Kralova S."/>
            <person name="Pantucek R."/>
            <person name="Svec P."/>
            <person name="Holochova P."/>
            <person name="Stankova E."/>
            <person name="Vrbovska V."/>
            <person name="Busse H.-J."/>
        </authorList>
    </citation>
    <scope>NUCLEOTIDE SEQUENCE [LARGE SCALE GENOMIC DNA]</scope>
    <source>
        <strain evidence="2 3">CCM 8682</strain>
    </source>
</reference>
<dbReference type="EMBL" id="NIRR01000030">
    <property type="protein sequence ID" value="OWP62207.1"/>
    <property type="molecule type" value="Genomic_DNA"/>
</dbReference>
<dbReference type="Proteomes" id="UP000197277">
    <property type="component" value="Unassembled WGS sequence"/>
</dbReference>
<sequence length="181" mass="20459">MKVYEHMEMYLGKIAQGWKPEASTMGIQASMFLDTPHDEVNTYSTLGMSDFKLDIGGKYVRQELIFGANRSVPADGIVSFLTSFAEGVVKSKRGLLRGEVVSGKKLFTGTECTGVYCSNPVFWEDELSSFEFSNPPTVFVWLMPILEKEANYINKKGWSDFEDLLESVECDFWDLNRKSCV</sequence>
<feature type="domain" description="Suppressor of fused-like" evidence="1">
    <location>
        <begin position="33"/>
        <end position="178"/>
    </location>
</feature>
<dbReference type="Pfam" id="PF05076">
    <property type="entry name" value="SUFU"/>
    <property type="match status" value="1"/>
</dbReference>
<proteinExistence type="predicted"/>
<dbReference type="OrthoDB" id="1249375at2"/>
<dbReference type="RefSeq" id="WP_088465353.1">
    <property type="nucleotide sequence ID" value="NZ_NIRR01000030.1"/>
</dbReference>
<accession>A0A246FI48</accession>
<evidence type="ECO:0000313" key="2">
    <source>
        <dbReference type="EMBL" id="OWP62207.1"/>
    </source>
</evidence>
<evidence type="ECO:0000313" key="3">
    <source>
        <dbReference type="Proteomes" id="UP000197277"/>
    </source>
</evidence>
<name>A0A246FI48_9BACT</name>
<dbReference type="InterPro" id="IPR020941">
    <property type="entry name" value="SUFU-like_domain"/>
</dbReference>
<protein>
    <submittedName>
        <fullName evidence="2">Suppressor of fused protein (SUFU)</fullName>
    </submittedName>
</protein>
<evidence type="ECO:0000259" key="1">
    <source>
        <dbReference type="Pfam" id="PF05076"/>
    </source>
</evidence>
<gene>
    <name evidence="2" type="ORF">CDA63_15425</name>
</gene>
<keyword evidence="3" id="KW-1185">Reference proteome</keyword>
<comment type="caution">
    <text evidence="2">The sequence shown here is derived from an EMBL/GenBank/DDBJ whole genome shotgun (WGS) entry which is preliminary data.</text>
</comment>
<dbReference type="AlphaFoldDB" id="A0A246FI48"/>
<organism evidence="2 3">
    <name type="scientific">Hymenobacter amundsenii</name>
    <dbReference type="NCBI Taxonomy" id="2006685"/>
    <lineage>
        <taxon>Bacteria</taxon>
        <taxon>Pseudomonadati</taxon>
        <taxon>Bacteroidota</taxon>
        <taxon>Cytophagia</taxon>
        <taxon>Cytophagales</taxon>
        <taxon>Hymenobacteraceae</taxon>
        <taxon>Hymenobacter</taxon>
    </lineage>
</organism>